<dbReference type="InterPro" id="IPR003791">
    <property type="entry name" value="UPF0178"/>
</dbReference>
<accession>A0A0E1X175</accession>
<sequence>MENEPDTICILVDADACPVKAEIYRVAERHNLPVVIVANSFIAIPREAQRVERVVVSGNLDAADDWIAEHSRPGAVVVTADIPLASRALEKGASVIAPNGRIHTQSTIGNTLATRNLMDSLRSAGEVTGGPAPFAPKDRSAFLSALDLAIVRLKRAGFHAS</sequence>
<dbReference type="RefSeq" id="WP_004687710.1">
    <property type="nucleotide sequence ID" value="NZ_EQ999546.1"/>
</dbReference>
<dbReference type="CDD" id="cd18720">
    <property type="entry name" value="PIN_YqxD-like"/>
    <property type="match status" value="1"/>
</dbReference>
<evidence type="ECO:0000313" key="3">
    <source>
        <dbReference type="EMBL" id="EEZ29989.1"/>
    </source>
</evidence>
<dbReference type="HOGENOM" id="CLU_106619_2_1_5"/>
<protein>
    <recommendedName>
        <fullName evidence="2">UPF0178 protein BALG_00108</fullName>
    </recommendedName>
</protein>
<dbReference type="Pfam" id="PF02639">
    <property type="entry name" value="DUF188"/>
    <property type="match status" value="1"/>
</dbReference>
<dbReference type="HAMAP" id="MF_00489">
    <property type="entry name" value="UPF0178"/>
    <property type="match status" value="1"/>
</dbReference>
<dbReference type="Proteomes" id="UP000004659">
    <property type="component" value="Unassembled WGS sequence"/>
</dbReference>
<evidence type="ECO:0000256" key="2">
    <source>
        <dbReference type="HAMAP-Rule" id="MF_00489"/>
    </source>
</evidence>
<dbReference type="AlphaFoldDB" id="A0A0E1X175"/>
<organism evidence="3">
    <name type="scientific">Brucella pinnipedialis M292/94/1</name>
    <dbReference type="NCBI Taxonomy" id="520462"/>
    <lineage>
        <taxon>Bacteria</taxon>
        <taxon>Pseudomonadati</taxon>
        <taxon>Pseudomonadota</taxon>
        <taxon>Alphaproteobacteria</taxon>
        <taxon>Hyphomicrobiales</taxon>
        <taxon>Brucellaceae</taxon>
        <taxon>Brucella/Ochrobactrum group</taxon>
        <taxon>Brucella</taxon>
    </lineage>
</organism>
<comment type="similarity">
    <text evidence="1 2">Belongs to the UPF0178 family.</text>
</comment>
<gene>
    <name evidence="3" type="ORF">BALG_00108</name>
</gene>
<dbReference type="GeneID" id="45125243"/>
<proteinExistence type="inferred from homology"/>
<dbReference type="PANTHER" id="PTHR35146">
    <property type="entry name" value="UPF0178 PROTEIN YAII"/>
    <property type="match status" value="1"/>
</dbReference>
<dbReference type="NCBIfam" id="NF001095">
    <property type="entry name" value="PRK00124.1"/>
    <property type="match status" value="1"/>
</dbReference>
<evidence type="ECO:0000256" key="1">
    <source>
        <dbReference type="ARBA" id="ARBA00008522"/>
    </source>
</evidence>
<dbReference type="PANTHER" id="PTHR35146:SF1">
    <property type="entry name" value="UPF0178 PROTEIN YAII"/>
    <property type="match status" value="1"/>
</dbReference>
<reference evidence="3" key="1">
    <citation type="submission" date="2009-01" db="EMBL/GenBank/DDBJ databases">
        <title>The Genome Sequence of Brucella pinnipedialis M292/94/1.</title>
        <authorList>
            <consortium name="The Broad Institute Genome Sequencing Platform"/>
            <person name="Ward D."/>
            <person name="Young S.K."/>
            <person name="Kodira C.D."/>
            <person name="Zeng Q."/>
            <person name="Koehrsen M."/>
            <person name="Alvarado L."/>
            <person name="Berlin A."/>
            <person name="Borenstein D."/>
            <person name="Chen Z."/>
            <person name="Engels R."/>
            <person name="Freedman E."/>
            <person name="Gellesch M."/>
            <person name="Goldberg J."/>
            <person name="Griggs A."/>
            <person name="Gujja S."/>
            <person name="Heiman D."/>
            <person name="Hepburn T."/>
            <person name="Howarth C."/>
            <person name="Jen D."/>
            <person name="Larson L."/>
            <person name="Lewis B."/>
            <person name="Mehta T."/>
            <person name="Park D."/>
            <person name="Pearson M."/>
            <person name="Roberts A."/>
            <person name="Saif S."/>
            <person name="Shea T."/>
            <person name="Shenoy N."/>
            <person name="Sisk P."/>
            <person name="Stolte C."/>
            <person name="Sykes S."/>
            <person name="Walk T."/>
            <person name="White J."/>
            <person name="Yandava C."/>
            <person name="Whatmore A.M."/>
            <person name="Perrett L.L."/>
            <person name="O'Callaghan D."/>
            <person name="Nusbaum C."/>
            <person name="Galagan J."/>
            <person name="Birren B."/>
        </authorList>
    </citation>
    <scope>NUCLEOTIDE SEQUENCE [LARGE SCALE GENOMIC DNA]</scope>
    <source>
        <strain evidence="3">M292/94/1</strain>
    </source>
</reference>
<name>A0A0E1X175_9HYPH</name>
<dbReference type="EMBL" id="EQ999546">
    <property type="protein sequence ID" value="EEZ29989.1"/>
    <property type="molecule type" value="Genomic_DNA"/>
</dbReference>